<comment type="caution">
    <text evidence="6">The sequence shown here is derived from an EMBL/GenBank/DDBJ whole genome shotgun (WGS) entry which is preliminary data.</text>
</comment>
<feature type="compositionally biased region" description="Acidic residues" evidence="2">
    <location>
        <begin position="489"/>
        <end position="503"/>
    </location>
</feature>
<keyword evidence="3" id="KW-1133">Transmembrane helix</keyword>
<dbReference type="CDD" id="cd00118">
    <property type="entry name" value="LysM"/>
    <property type="match status" value="1"/>
</dbReference>
<dbReference type="Pfam" id="PF25800">
    <property type="entry name" value="FimV_N"/>
    <property type="match status" value="1"/>
</dbReference>
<dbReference type="InterPro" id="IPR036779">
    <property type="entry name" value="LysM_dom_sf"/>
</dbReference>
<dbReference type="NCBIfam" id="TIGR03505">
    <property type="entry name" value="FimV_core"/>
    <property type="match status" value="1"/>
</dbReference>
<keyword evidence="3" id="KW-0472">Membrane</keyword>
<organism evidence="6 7">
    <name type="scientific">Vreelandella andesensis</name>
    <dbReference type="NCBI Taxonomy" id="447567"/>
    <lineage>
        <taxon>Bacteria</taxon>
        <taxon>Pseudomonadati</taxon>
        <taxon>Pseudomonadota</taxon>
        <taxon>Gammaproteobacteria</taxon>
        <taxon>Oceanospirillales</taxon>
        <taxon>Halomonadaceae</taxon>
        <taxon>Vreelandella</taxon>
    </lineage>
</organism>
<dbReference type="Gene3D" id="3.10.350.10">
    <property type="entry name" value="LysM domain"/>
    <property type="match status" value="1"/>
</dbReference>
<keyword evidence="1" id="KW-0175">Coiled coil</keyword>
<protein>
    <submittedName>
        <fullName evidence="6">LysM peptidoglycan-binding domain-containing protein</fullName>
    </submittedName>
</protein>
<evidence type="ECO:0000256" key="4">
    <source>
        <dbReference type="SAM" id="SignalP"/>
    </source>
</evidence>
<dbReference type="RefSeq" id="WP_126944499.1">
    <property type="nucleotide sequence ID" value="NZ_RZHG01000008.1"/>
</dbReference>
<feature type="region of interest" description="Disordered" evidence="2">
    <location>
        <begin position="561"/>
        <end position="600"/>
    </location>
</feature>
<dbReference type="OrthoDB" id="5298707at2"/>
<evidence type="ECO:0000256" key="3">
    <source>
        <dbReference type="SAM" id="Phobius"/>
    </source>
</evidence>
<feature type="region of interest" description="Disordered" evidence="2">
    <location>
        <begin position="237"/>
        <end position="278"/>
    </location>
</feature>
<dbReference type="PROSITE" id="PS51782">
    <property type="entry name" value="LYSM"/>
    <property type="match status" value="1"/>
</dbReference>
<feature type="chain" id="PRO_5019196345" evidence="4">
    <location>
        <begin position="23"/>
        <end position="600"/>
    </location>
</feature>
<feature type="compositionally biased region" description="Basic and acidic residues" evidence="2">
    <location>
        <begin position="590"/>
        <end position="600"/>
    </location>
</feature>
<feature type="compositionally biased region" description="Polar residues" evidence="2">
    <location>
        <begin position="251"/>
        <end position="260"/>
    </location>
</feature>
<feature type="transmembrane region" description="Helical" evidence="3">
    <location>
        <begin position="383"/>
        <end position="401"/>
    </location>
</feature>
<evidence type="ECO:0000313" key="7">
    <source>
        <dbReference type="Proteomes" id="UP000287336"/>
    </source>
</evidence>
<evidence type="ECO:0000259" key="5">
    <source>
        <dbReference type="PROSITE" id="PS51782"/>
    </source>
</evidence>
<keyword evidence="7" id="KW-1185">Reference proteome</keyword>
<proteinExistence type="predicted"/>
<evidence type="ECO:0000313" key="6">
    <source>
        <dbReference type="EMBL" id="RUR32850.1"/>
    </source>
</evidence>
<keyword evidence="3" id="KW-0812">Transmembrane</keyword>
<feature type="coiled-coil region" evidence="1">
    <location>
        <begin position="292"/>
        <end position="340"/>
    </location>
</feature>
<dbReference type="InterPro" id="IPR020012">
    <property type="entry name" value="LysM_FimV"/>
</dbReference>
<dbReference type="Proteomes" id="UP000287336">
    <property type="component" value="Unassembled WGS sequence"/>
</dbReference>
<reference evidence="6 7" key="1">
    <citation type="submission" date="2018-12" db="EMBL/GenBank/DDBJ databases">
        <title>three novel Halomonas strain isolated from plants.</title>
        <authorList>
            <person name="Sun C."/>
        </authorList>
    </citation>
    <scope>NUCLEOTIDE SEQUENCE [LARGE SCALE GENOMIC DNA]</scope>
    <source>
        <strain evidence="6 7">DSM 19434</strain>
    </source>
</reference>
<evidence type="ECO:0000256" key="1">
    <source>
        <dbReference type="SAM" id="Coils"/>
    </source>
</evidence>
<feature type="compositionally biased region" description="Low complexity" evidence="2">
    <location>
        <begin position="420"/>
        <end position="433"/>
    </location>
</feature>
<sequence>MKKKLAGLLWLLLSAVSPPALALSLGQATVNSPLDAPLEATVPLQQSERFALSDLRVDVASESAFQALGLEWTPLTASVNVQIQAQSGGHRLVLRSSQAVHEPWLDLLLTITSPEGRQTRALTLLFDPPEYAMGGPVEVIGTPEVTTRTSGATTPAVRDIAYVASGDTLWGVAARVKPADVTIQQMMMALLDANPGAFPTGNVNELRAGQTLNVPSLQQITLRTPNNAAQAIQVMRQPASRQVAEEPQETFEIQSDSSQEPAIADNDQGVNQSQEMPDAGTVVEEQALAEQLLESQIRLQAALDEREQMHEELATLRQEVASLTQALSVTQRELQQATEMSKILAGSAALTASNAGNYASGEVSNLNRLQGASDTIVERLAAYQWPLASIVLALLLGALVWSRKRRERQWEDVPLASSYTPADTPRPDAAADTIEPSVPLQTSERSVPEPETVETEPVKKTEPVEQDESAPESLTPLNEMQNQEKQEQDEQDATGQVDDEEQALENAFLDSPEPVAEPLKSVEEPQTGTIDYEPPSIEPHEQPAETPMQPTVDFTWDYVSSEQEGEAAKAAAEQQRKAAEDEWEIEEVAFEPRRRDNGAH</sequence>
<dbReference type="InterPro" id="IPR018392">
    <property type="entry name" value="LysM"/>
</dbReference>
<dbReference type="InterPro" id="IPR057840">
    <property type="entry name" value="FimV_N"/>
</dbReference>
<gene>
    <name evidence="6" type="ORF">ELY33_04365</name>
</gene>
<name>A0A433KT81_9GAMM</name>
<keyword evidence="4" id="KW-0732">Signal</keyword>
<dbReference type="AlphaFoldDB" id="A0A433KT81"/>
<dbReference type="EMBL" id="RZHG01000008">
    <property type="protein sequence ID" value="RUR32850.1"/>
    <property type="molecule type" value="Genomic_DNA"/>
</dbReference>
<feature type="domain" description="LysM" evidence="5">
    <location>
        <begin position="159"/>
        <end position="214"/>
    </location>
</feature>
<feature type="signal peptide" evidence="4">
    <location>
        <begin position="1"/>
        <end position="22"/>
    </location>
</feature>
<evidence type="ECO:0000256" key="2">
    <source>
        <dbReference type="SAM" id="MobiDB-lite"/>
    </source>
</evidence>
<feature type="region of interest" description="Disordered" evidence="2">
    <location>
        <begin position="417"/>
        <end position="548"/>
    </location>
</feature>
<accession>A0A433KT81</accession>